<name>A0A0S4L3J2_9BACT</name>
<dbReference type="PROSITE" id="PS51257">
    <property type="entry name" value="PROKAR_LIPOPROTEIN"/>
    <property type="match status" value="1"/>
</dbReference>
<proteinExistence type="predicted"/>
<reference evidence="1 2" key="1">
    <citation type="submission" date="2015-10" db="EMBL/GenBank/DDBJ databases">
        <authorList>
            <person name="Gilbert D.G."/>
        </authorList>
    </citation>
    <scope>NUCLEOTIDE SEQUENCE [LARGE SCALE GENOMIC DNA]</scope>
    <source>
        <strain evidence="1">COMA1</strain>
    </source>
</reference>
<dbReference type="OrthoDB" id="8904545at2"/>
<protein>
    <recommendedName>
        <fullName evidence="3">Lipoprotein</fullName>
    </recommendedName>
</protein>
<dbReference type="EMBL" id="CZQA01000001">
    <property type="protein sequence ID" value="CUS32167.1"/>
    <property type="molecule type" value="Genomic_DNA"/>
</dbReference>
<dbReference type="STRING" id="1742972.COMA1_10472"/>
<sequence length="246" mass="28072">MKERDMRIRQVMWQRALMMCLILTVGISTSSCAGISGLIGDRWKEEVLLHDGRKIMVDRMVKRGGRHEVGQKPSFTEQWLSFPIPGSNQTITWEDHASQDLGQANFLPMAVDISGGTPYLVVYPMGCLSYNKWGRPNPPYVIFQYQGNEWKRIPLQELPSEINTPNMIFSMPDVVVEKFDKLVITADMIKGVIAGYPQPEFKTIQREPVKPGSEGSTNCEERVLYKGHWILPNDPIAKKFIDKQMK</sequence>
<organism evidence="1 2">
    <name type="scientific">Candidatus Nitrospira nitrosa</name>
    <dbReference type="NCBI Taxonomy" id="1742972"/>
    <lineage>
        <taxon>Bacteria</taxon>
        <taxon>Pseudomonadati</taxon>
        <taxon>Nitrospirota</taxon>
        <taxon>Nitrospiria</taxon>
        <taxon>Nitrospirales</taxon>
        <taxon>Nitrospiraceae</taxon>
        <taxon>Nitrospira</taxon>
    </lineage>
</organism>
<keyword evidence="2" id="KW-1185">Reference proteome</keyword>
<dbReference type="RefSeq" id="WP_090743153.1">
    <property type="nucleotide sequence ID" value="NZ_CZQA01000001.1"/>
</dbReference>
<gene>
    <name evidence="1" type="ORF">COMA1_10472</name>
</gene>
<evidence type="ECO:0000313" key="1">
    <source>
        <dbReference type="EMBL" id="CUS32167.1"/>
    </source>
</evidence>
<evidence type="ECO:0000313" key="2">
    <source>
        <dbReference type="Proteomes" id="UP000199032"/>
    </source>
</evidence>
<dbReference type="Proteomes" id="UP000199032">
    <property type="component" value="Unassembled WGS sequence"/>
</dbReference>
<dbReference type="AlphaFoldDB" id="A0A0S4L3J2"/>
<evidence type="ECO:0008006" key="3">
    <source>
        <dbReference type="Google" id="ProtNLM"/>
    </source>
</evidence>
<accession>A0A0S4L3J2</accession>